<dbReference type="Proteomes" id="UP001497680">
    <property type="component" value="Unassembled WGS sequence"/>
</dbReference>
<organism evidence="1 2">
    <name type="scientific">Hypoxylon rubiginosum</name>
    <dbReference type="NCBI Taxonomy" id="110542"/>
    <lineage>
        <taxon>Eukaryota</taxon>
        <taxon>Fungi</taxon>
        <taxon>Dikarya</taxon>
        <taxon>Ascomycota</taxon>
        <taxon>Pezizomycotina</taxon>
        <taxon>Sordariomycetes</taxon>
        <taxon>Xylariomycetidae</taxon>
        <taxon>Xylariales</taxon>
        <taxon>Hypoxylaceae</taxon>
        <taxon>Hypoxylon</taxon>
    </lineage>
</organism>
<keyword evidence="2" id="KW-1185">Reference proteome</keyword>
<keyword evidence="1" id="KW-0378">Hydrolase</keyword>
<keyword evidence="1" id="KW-0645">Protease</keyword>
<protein>
    <submittedName>
        <fullName evidence="1">Metalloprotease</fullName>
    </submittedName>
</protein>
<name>A0ACC0CUW3_9PEZI</name>
<accession>A0ACC0CUW3</accession>
<sequence>MLFKSAFATALLATSAAAHSYMFPRADGNMTRTCGTPEPTKEQMAASEAMLQKERELRAKGEGRALRAFSVNTYFHVVTASTSTSAGYLTAKQVQDQIDVMNADYGPHGITFNLVSTDYTVNANWAADGNELAMKRALRKGTYADLNIYFLGNLGGGLLGYCYFPDNVSSGSTAFYTDGCSILAQSVPGGSAAPYNLGGTAVHEVGHWMNLYHTFQGGCSGSGDSVDDTPPQASASSGCPVGRDSCPGGGVDPIHNYMDYSDDACYEEFTSGQEERMYSAWTNYRT</sequence>
<gene>
    <name evidence="1" type="ORF">F4821DRAFT_262251</name>
</gene>
<dbReference type="EMBL" id="MU394342">
    <property type="protein sequence ID" value="KAI6084065.1"/>
    <property type="molecule type" value="Genomic_DNA"/>
</dbReference>
<keyword evidence="1" id="KW-0482">Metalloprotease</keyword>
<evidence type="ECO:0000313" key="1">
    <source>
        <dbReference type="EMBL" id="KAI6084065.1"/>
    </source>
</evidence>
<proteinExistence type="predicted"/>
<evidence type="ECO:0000313" key="2">
    <source>
        <dbReference type="Proteomes" id="UP001497680"/>
    </source>
</evidence>
<comment type="caution">
    <text evidence="1">The sequence shown here is derived from an EMBL/GenBank/DDBJ whole genome shotgun (WGS) entry which is preliminary data.</text>
</comment>
<reference evidence="1 2" key="1">
    <citation type="journal article" date="2022" name="New Phytol.">
        <title>Ecological generalism drives hyperdiversity of secondary metabolite gene clusters in xylarialean endophytes.</title>
        <authorList>
            <person name="Franco M.E.E."/>
            <person name="Wisecaver J.H."/>
            <person name="Arnold A.E."/>
            <person name="Ju Y.M."/>
            <person name="Slot J.C."/>
            <person name="Ahrendt S."/>
            <person name="Moore L.P."/>
            <person name="Eastman K.E."/>
            <person name="Scott K."/>
            <person name="Konkel Z."/>
            <person name="Mondo S.J."/>
            <person name="Kuo A."/>
            <person name="Hayes R.D."/>
            <person name="Haridas S."/>
            <person name="Andreopoulos B."/>
            <person name="Riley R."/>
            <person name="LaButti K."/>
            <person name="Pangilinan J."/>
            <person name="Lipzen A."/>
            <person name="Amirebrahimi M."/>
            <person name="Yan J."/>
            <person name="Adam C."/>
            <person name="Keymanesh K."/>
            <person name="Ng V."/>
            <person name="Louie K."/>
            <person name="Northen T."/>
            <person name="Drula E."/>
            <person name="Henrissat B."/>
            <person name="Hsieh H.M."/>
            <person name="Youens-Clark K."/>
            <person name="Lutzoni F."/>
            <person name="Miadlikowska J."/>
            <person name="Eastwood D.C."/>
            <person name="Hamelin R.C."/>
            <person name="Grigoriev I.V."/>
            <person name="U'Ren J.M."/>
        </authorList>
    </citation>
    <scope>NUCLEOTIDE SEQUENCE [LARGE SCALE GENOMIC DNA]</scope>
    <source>
        <strain evidence="1 2">ER1909</strain>
    </source>
</reference>